<dbReference type="PANTHER" id="PTHR24305:SF166">
    <property type="entry name" value="CYTOCHROME P450 12A4, MITOCHONDRIAL-RELATED"/>
    <property type="match status" value="1"/>
</dbReference>
<dbReference type="OMA" id="FARAFHW"/>
<dbReference type="OrthoDB" id="428049at2759"/>
<organism evidence="6">
    <name type="scientific">Perkinsus marinus (strain ATCC 50983 / TXsc)</name>
    <dbReference type="NCBI Taxonomy" id="423536"/>
    <lineage>
        <taxon>Eukaryota</taxon>
        <taxon>Sar</taxon>
        <taxon>Alveolata</taxon>
        <taxon>Perkinsozoa</taxon>
        <taxon>Perkinsea</taxon>
        <taxon>Perkinsida</taxon>
        <taxon>Perkinsidae</taxon>
        <taxon>Perkinsus</taxon>
    </lineage>
</organism>
<gene>
    <name evidence="5" type="ORF">Pmar_PMAR024661</name>
</gene>
<comment type="cofactor">
    <cofactor evidence="1 3">
        <name>heme</name>
        <dbReference type="ChEBI" id="CHEBI:30413"/>
    </cofactor>
</comment>
<dbReference type="InterPro" id="IPR017972">
    <property type="entry name" value="Cyt_P450_CS"/>
</dbReference>
<keyword evidence="4" id="KW-0560">Oxidoreductase</keyword>
<dbReference type="SUPFAM" id="SSF48264">
    <property type="entry name" value="Cytochrome P450"/>
    <property type="match status" value="1"/>
</dbReference>
<dbReference type="CDD" id="cd00302">
    <property type="entry name" value="cytochrome_P450"/>
    <property type="match status" value="1"/>
</dbReference>
<keyword evidence="4" id="KW-0503">Monooxygenase</keyword>
<keyword evidence="3 4" id="KW-0349">Heme</keyword>
<dbReference type="PRINTS" id="PR00463">
    <property type="entry name" value="EP450I"/>
</dbReference>
<dbReference type="PROSITE" id="PS00086">
    <property type="entry name" value="CYTOCHROME_P450"/>
    <property type="match status" value="1"/>
</dbReference>
<evidence type="ECO:0000256" key="4">
    <source>
        <dbReference type="RuleBase" id="RU000461"/>
    </source>
</evidence>
<evidence type="ECO:0000313" key="6">
    <source>
        <dbReference type="Proteomes" id="UP000007800"/>
    </source>
</evidence>
<comment type="similarity">
    <text evidence="2 4">Belongs to the cytochrome P450 family.</text>
</comment>
<dbReference type="InterPro" id="IPR050121">
    <property type="entry name" value="Cytochrome_P450_monoxygenase"/>
</dbReference>
<dbReference type="GO" id="GO:0004497">
    <property type="term" value="F:monooxygenase activity"/>
    <property type="evidence" value="ECO:0007669"/>
    <property type="project" value="UniProtKB-KW"/>
</dbReference>
<dbReference type="GeneID" id="9054369"/>
<dbReference type="InterPro" id="IPR036396">
    <property type="entry name" value="Cyt_P450_sf"/>
</dbReference>
<dbReference type="GO" id="GO:0020037">
    <property type="term" value="F:heme binding"/>
    <property type="evidence" value="ECO:0007669"/>
    <property type="project" value="InterPro"/>
</dbReference>
<keyword evidence="3 4" id="KW-0479">Metal-binding</keyword>
<proteinExistence type="inferred from homology"/>
<dbReference type="EMBL" id="GG687290">
    <property type="protein sequence ID" value="EEQ97222.1"/>
    <property type="molecule type" value="Genomic_DNA"/>
</dbReference>
<keyword evidence="3 4" id="KW-0408">Iron</keyword>
<accession>C5M1A0</accession>
<protein>
    <submittedName>
        <fullName evidence="5">Cytochrome P450, putative</fullName>
    </submittedName>
</protein>
<evidence type="ECO:0000256" key="1">
    <source>
        <dbReference type="ARBA" id="ARBA00001971"/>
    </source>
</evidence>
<dbReference type="GO" id="GO:0005506">
    <property type="term" value="F:iron ion binding"/>
    <property type="evidence" value="ECO:0007669"/>
    <property type="project" value="InterPro"/>
</dbReference>
<evidence type="ECO:0000313" key="5">
    <source>
        <dbReference type="EMBL" id="EEQ97222.1"/>
    </source>
</evidence>
<dbReference type="Proteomes" id="UP000007800">
    <property type="component" value="Unassembled WGS sequence"/>
</dbReference>
<dbReference type="RefSeq" id="XP_002764505.1">
    <property type="nucleotide sequence ID" value="XM_002764459.1"/>
</dbReference>
<name>C5M1A0_PERM5</name>
<feature type="binding site" description="axial binding residue" evidence="3">
    <location>
        <position position="346"/>
    </location>
    <ligand>
        <name>heme</name>
        <dbReference type="ChEBI" id="CHEBI:30413"/>
    </ligand>
    <ligandPart>
        <name>Fe</name>
        <dbReference type="ChEBI" id="CHEBI:18248"/>
    </ligandPart>
</feature>
<evidence type="ECO:0000256" key="2">
    <source>
        <dbReference type="ARBA" id="ARBA00010617"/>
    </source>
</evidence>
<reference evidence="5 6" key="1">
    <citation type="submission" date="2008-07" db="EMBL/GenBank/DDBJ databases">
        <authorList>
            <person name="El-Sayed N."/>
            <person name="Caler E."/>
            <person name="Inman J."/>
            <person name="Amedeo P."/>
            <person name="Hass B."/>
            <person name="Wortman J."/>
        </authorList>
    </citation>
    <scope>NUCLEOTIDE SEQUENCE [LARGE SCALE GENOMIC DNA]</scope>
    <source>
        <strain evidence="6">ATCC 50983 / TXsc</strain>
    </source>
</reference>
<dbReference type="InterPro" id="IPR001128">
    <property type="entry name" value="Cyt_P450"/>
</dbReference>
<dbReference type="AlphaFoldDB" id="C5M1A0"/>
<dbReference type="PANTHER" id="PTHR24305">
    <property type="entry name" value="CYTOCHROME P450"/>
    <property type="match status" value="1"/>
</dbReference>
<evidence type="ECO:0000256" key="3">
    <source>
        <dbReference type="PIRSR" id="PIRSR602401-1"/>
    </source>
</evidence>
<sequence length="403" mass="45659">MKRRPRQFSAPDFEKILDAANMATTEGDEWKKHRRVSSRPLTESNLNKLMPMMVAVGEDLVTKIKGSADKQGTVIWRPVEAFQLCTSRVASAVFMGEDDLLHSQDPLFSDEVQDEFLKFMRDVLEITMKPTCIFYYDRLLYRMMFPGVRKLVQRWDRLRSKILDSTHVSVVNRLERPGPCKSLPTCAGDLYSETEIAHAFAMYIGGGSETTASAVAWLLNNFCVYPEVQQKAREEADSIGDISADSICNMPYIEACALESLRLNPSVPVSINRALVDCEVAGLPVKAGTQLIFLISRIMRENYEEGDKFMQDSMLRPERWLTQSGGAIDEKMRSEFFAFGFGPRKCPGRSLALREIISNAVLLLRNFDDFRLTEDWSTSPKFSSTLTTCPQNLVVKMRCRHAA</sequence>
<dbReference type="GO" id="GO:0016705">
    <property type="term" value="F:oxidoreductase activity, acting on paired donors, with incorporation or reduction of molecular oxygen"/>
    <property type="evidence" value="ECO:0007669"/>
    <property type="project" value="InterPro"/>
</dbReference>
<dbReference type="PRINTS" id="PR00385">
    <property type="entry name" value="P450"/>
</dbReference>
<keyword evidence="6" id="KW-1185">Reference proteome</keyword>
<dbReference type="InParanoid" id="C5M1A0"/>
<dbReference type="Pfam" id="PF00067">
    <property type="entry name" value="p450"/>
    <property type="match status" value="1"/>
</dbReference>
<dbReference type="Gene3D" id="1.10.630.10">
    <property type="entry name" value="Cytochrome P450"/>
    <property type="match status" value="1"/>
</dbReference>
<dbReference type="InterPro" id="IPR002401">
    <property type="entry name" value="Cyt_P450_E_grp-I"/>
</dbReference>